<evidence type="ECO:0000256" key="3">
    <source>
        <dbReference type="ARBA" id="ARBA00022692"/>
    </source>
</evidence>
<feature type="domain" description="EamA" evidence="7">
    <location>
        <begin position="2"/>
        <end position="131"/>
    </location>
</feature>
<dbReference type="Pfam" id="PF00892">
    <property type="entry name" value="EamA"/>
    <property type="match status" value="2"/>
</dbReference>
<gene>
    <name evidence="8" type="ORF">P0Y55_18350</name>
</gene>
<dbReference type="EMBL" id="CP119317">
    <property type="protein sequence ID" value="WEK54468.1"/>
    <property type="molecule type" value="Genomic_DNA"/>
</dbReference>
<feature type="transmembrane region" description="Helical" evidence="6">
    <location>
        <begin position="266"/>
        <end position="284"/>
    </location>
</feature>
<evidence type="ECO:0000256" key="2">
    <source>
        <dbReference type="ARBA" id="ARBA00007362"/>
    </source>
</evidence>
<dbReference type="PANTHER" id="PTHR32322">
    <property type="entry name" value="INNER MEMBRANE TRANSPORTER"/>
    <property type="match status" value="1"/>
</dbReference>
<dbReference type="PANTHER" id="PTHR32322:SF2">
    <property type="entry name" value="EAMA DOMAIN-CONTAINING PROTEIN"/>
    <property type="match status" value="1"/>
</dbReference>
<evidence type="ECO:0000259" key="7">
    <source>
        <dbReference type="Pfam" id="PF00892"/>
    </source>
</evidence>
<evidence type="ECO:0000256" key="6">
    <source>
        <dbReference type="SAM" id="Phobius"/>
    </source>
</evidence>
<feature type="transmembrane region" description="Helical" evidence="6">
    <location>
        <begin position="58"/>
        <end position="77"/>
    </location>
</feature>
<feature type="transmembrane region" description="Helical" evidence="6">
    <location>
        <begin position="167"/>
        <end position="191"/>
    </location>
</feature>
<reference evidence="8" key="1">
    <citation type="submission" date="2023-03" db="EMBL/GenBank/DDBJ databases">
        <title>Andean soil-derived lignocellulolytic bacterial consortium as a source of novel taxa and putative plastic-active enzymes.</title>
        <authorList>
            <person name="Diaz-Garcia L."/>
            <person name="Chuvochina M."/>
            <person name="Feuerriegel G."/>
            <person name="Bunk B."/>
            <person name="Sproer C."/>
            <person name="Streit W.R."/>
            <person name="Rodriguez L.M."/>
            <person name="Overmann J."/>
            <person name="Jimenez D.J."/>
        </authorList>
    </citation>
    <scope>NUCLEOTIDE SEQUENCE</scope>
    <source>
        <strain evidence="8">MAG 2441</strain>
    </source>
</reference>
<evidence type="ECO:0000256" key="4">
    <source>
        <dbReference type="ARBA" id="ARBA00022989"/>
    </source>
</evidence>
<dbReference type="InterPro" id="IPR037185">
    <property type="entry name" value="EmrE-like"/>
</dbReference>
<feature type="domain" description="EamA" evidence="7">
    <location>
        <begin position="142"/>
        <end position="281"/>
    </location>
</feature>
<protein>
    <submittedName>
        <fullName evidence="8">DMT family transporter</fullName>
    </submittedName>
</protein>
<dbReference type="InterPro" id="IPR000620">
    <property type="entry name" value="EamA_dom"/>
</dbReference>
<evidence type="ECO:0000313" key="9">
    <source>
        <dbReference type="Proteomes" id="UP001178662"/>
    </source>
</evidence>
<dbReference type="AlphaFoldDB" id="A0AA95F051"/>
<comment type="subcellular location">
    <subcellularLocation>
        <location evidence="1">Endomembrane system</location>
        <topology evidence="1">Multi-pass membrane protein</topology>
    </subcellularLocation>
</comment>
<feature type="transmembrane region" description="Helical" evidence="6">
    <location>
        <begin position="6"/>
        <end position="23"/>
    </location>
</feature>
<dbReference type="Gene3D" id="1.10.3730.20">
    <property type="match status" value="1"/>
</dbReference>
<feature type="transmembrane region" description="Helical" evidence="6">
    <location>
        <begin position="114"/>
        <end position="132"/>
    </location>
</feature>
<keyword evidence="3 6" id="KW-0812">Transmembrane</keyword>
<organism evidence="8 9">
    <name type="scientific">Candidatus Cohnella colombiensis</name>
    <dbReference type="NCBI Taxonomy" id="3121368"/>
    <lineage>
        <taxon>Bacteria</taxon>
        <taxon>Bacillati</taxon>
        <taxon>Bacillota</taxon>
        <taxon>Bacilli</taxon>
        <taxon>Bacillales</taxon>
        <taxon>Paenibacillaceae</taxon>
        <taxon>Cohnella</taxon>
    </lineage>
</organism>
<feature type="transmembrane region" description="Helical" evidence="6">
    <location>
        <begin position="89"/>
        <end position="108"/>
    </location>
</feature>
<keyword evidence="9" id="KW-1185">Reference proteome</keyword>
<dbReference type="InterPro" id="IPR050638">
    <property type="entry name" value="AA-Vitamin_Transporters"/>
</dbReference>
<comment type="similarity">
    <text evidence="2">Belongs to the EamA transporter family.</text>
</comment>
<evidence type="ECO:0000256" key="1">
    <source>
        <dbReference type="ARBA" id="ARBA00004127"/>
    </source>
</evidence>
<feature type="transmembrane region" description="Helical" evidence="6">
    <location>
        <begin position="211"/>
        <end position="232"/>
    </location>
</feature>
<dbReference type="GO" id="GO:0016020">
    <property type="term" value="C:membrane"/>
    <property type="evidence" value="ECO:0007669"/>
    <property type="project" value="UniProtKB-SubCell"/>
</dbReference>
<feature type="transmembrane region" description="Helical" evidence="6">
    <location>
        <begin position="238"/>
        <end position="259"/>
    </location>
</feature>
<proteinExistence type="inferred from homology"/>
<keyword evidence="4 6" id="KW-1133">Transmembrane helix</keyword>
<accession>A0AA95F051</accession>
<dbReference type="Proteomes" id="UP001178662">
    <property type="component" value="Chromosome"/>
</dbReference>
<evidence type="ECO:0000313" key="8">
    <source>
        <dbReference type="EMBL" id="WEK54468.1"/>
    </source>
</evidence>
<evidence type="ECO:0000256" key="5">
    <source>
        <dbReference type="ARBA" id="ARBA00023136"/>
    </source>
</evidence>
<feature type="transmembrane region" description="Helical" evidence="6">
    <location>
        <begin position="32"/>
        <end position="52"/>
    </location>
</feature>
<sequence>MWLIYALSAALCFGLRAILYQISSQKPLDRNLMLLGVFTLGAIVTFTANFFVMQPWNSGALIGVFMGISSYLANSSLYKGFAVGKPSLVAIFTALPPAVVLIVAYILWNETINHAQISSFVLIMLGILIIRYTNDLTLSDLKGIQWAVIAMLAFAITDLSSKQSQLLGGGVLPTLSLMFITGTVLFFFSWWRQRELVNRSSVKMWSARRTFLWGMIVGTTHVSGMILVLPAFKLGATGLVSAVLAANVLLFLLFSRFYLKEQFTRLQLLGISLAFIGVMLLRLLE</sequence>
<name>A0AA95F051_9BACL</name>
<keyword evidence="5 6" id="KW-0472">Membrane</keyword>
<dbReference type="SUPFAM" id="SSF103481">
    <property type="entry name" value="Multidrug resistance efflux transporter EmrE"/>
    <property type="match status" value="2"/>
</dbReference>